<accession>A0A6P7SNN0</accession>
<evidence type="ECO:0000259" key="2">
    <source>
        <dbReference type="Pfam" id="PF13193"/>
    </source>
</evidence>
<feature type="domain" description="AMP-dependent synthetase/ligase" evidence="1">
    <location>
        <begin position="26"/>
        <end position="390"/>
    </location>
</feature>
<feature type="domain" description="AMP-binding enzyme C-terminal" evidence="2">
    <location>
        <begin position="442"/>
        <end position="508"/>
    </location>
</feature>
<dbReference type="AlphaFoldDB" id="A0A6P7SNN0"/>
<protein>
    <submittedName>
        <fullName evidence="4">Medium-chain acyl-CoA ligase ACSF2, mitochondrial-like</fullName>
    </submittedName>
</protein>
<dbReference type="PANTHER" id="PTHR42814:SF3">
    <property type="entry name" value="BETA-N-ACETYLHEXOSAMINIDASE"/>
    <property type="match status" value="1"/>
</dbReference>
<keyword evidence="3" id="KW-1185">Reference proteome</keyword>
<evidence type="ECO:0000313" key="4">
    <source>
        <dbReference type="RefSeq" id="XP_029640032.1"/>
    </source>
</evidence>
<dbReference type="InterPro" id="IPR020845">
    <property type="entry name" value="AMP-binding_CS"/>
</dbReference>
<dbReference type="Proteomes" id="UP000515154">
    <property type="component" value="Linkage group LG8"/>
</dbReference>
<evidence type="ECO:0000259" key="1">
    <source>
        <dbReference type="Pfam" id="PF00501"/>
    </source>
</evidence>
<organism evidence="3 4">
    <name type="scientific">Octopus sinensis</name>
    <name type="common">East Asian common octopus</name>
    <dbReference type="NCBI Taxonomy" id="2607531"/>
    <lineage>
        <taxon>Eukaryota</taxon>
        <taxon>Metazoa</taxon>
        <taxon>Spiralia</taxon>
        <taxon>Lophotrochozoa</taxon>
        <taxon>Mollusca</taxon>
        <taxon>Cephalopoda</taxon>
        <taxon>Coleoidea</taxon>
        <taxon>Octopodiformes</taxon>
        <taxon>Octopoda</taxon>
        <taxon>Incirrata</taxon>
        <taxon>Octopodidae</taxon>
        <taxon>Octopus</taxon>
    </lineage>
</organism>
<dbReference type="Pfam" id="PF00501">
    <property type="entry name" value="AMP-binding"/>
    <property type="match status" value="1"/>
</dbReference>
<proteinExistence type="predicted"/>
<dbReference type="PANTHER" id="PTHR42814">
    <property type="entry name" value="AMP-BINDING DOMAIN-CONTAINING PROTEIN"/>
    <property type="match status" value="1"/>
</dbReference>
<dbReference type="Pfam" id="PF13193">
    <property type="entry name" value="AMP-binding_C"/>
    <property type="match status" value="1"/>
</dbReference>
<dbReference type="PROSITE" id="PS00455">
    <property type="entry name" value="AMP_BINDING"/>
    <property type="match status" value="1"/>
</dbReference>
<dbReference type="Gene3D" id="3.30.300.30">
    <property type="match status" value="1"/>
</dbReference>
<gene>
    <name evidence="4" type="primary">LOC115215039</name>
</gene>
<dbReference type="InterPro" id="IPR025110">
    <property type="entry name" value="AMP-bd_C"/>
</dbReference>
<dbReference type="InterPro" id="IPR042099">
    <property type="entry name" value="ANL_N_sf"/>
</dbReference>
<dbReference type="InterPro" id="IPR000873">
    <property type="entry name" value="AMP-dep_synth/lig_dom"/>
</dbReference>
<evidence type="ECO:0000313" key="3">
    <source>
        <dbReference type="Proteomes" id="UP000515154"/>
    </source>
</evidence>
<reference evidence="4" key="1">
    <citation type="submission" date="2025-08" db="UniProtKB">
        <authorList>
            <consortium name="RefSeq"/>
        </authorList>
    </citation>
    <scope>IDENTIFICATION</scope>
</reference>
<dbReference type="SUPFAM" id="SSF56801">
    <property type="entry name" value="Acetyl-CoA synthetase-like"/>
    <property type="match status" value="1"/>
</dbReference>
<dbReference type="Gene3D" id="3.40.50.12780">
    <property type="entry name" value="N-terminal domain of ligase-like"/>
    <property type="match status" value="1"/>
</dbReference>
<name>A0A6P7SNN0_9MOLL</name>
<sequence>MASYIHRPSKVSFIYQTIPQRVYQLAENDPDKPALVVYKNKENRQEITRKQVYDGAVKFAKALINLGIQKGELVAYSVSNCVEWLIYEVGIIMAGAISVKLMLGLADFKTVLHGCSLVVFDSKYIWENFLKIADISDNGKVSSEIYPNLRLAIAVSEAERPENVLSAAKLMEDVSSKTDIIFPSMSPDDTALISQTSGSTGVPKRICHSHFNWINAFYTFYTDAGVNEKDKAYCSRPMGYVVGYPSMFLSIGCTHVTGDVKLLNNNENIDFIIDLWKTEKCDVLWVVPQRLKYIRESDFRVKRIISGGDLIARDWIENSFRLADKFSLAYGSTETVISSQRLFSKEDMEQHVEGMLGRLLPGSEAKILDENKNVVPIGSIGSLYIRNGWMQKIFQDGRNCLEKGWMPTSDICKLTPDGDLVMIGRSVDFIKKSTVKLSIKTIEIYVGRHPSVAEVVVVPIPDESFGECICACVTILPGHKFSRDDLTKFCTETMPHPSNFDHVTIIPDYFLHFTSFPKLPSQKYNKPSIKCSAIEMVKESYGK</sequence>
<dbReference type="KEGG" id="osn:115215039"/>
<dbReference type="InterPro" id="IPR045851">
    <property type="entry name" value="AMP-bd_C_sf"/>
</dbReference>
<dbReference type="RefSeq" id="XP_029640032.1">
    <property type="nucleotide sequence ID" value="XM_029784172.2"/>
</dbReference>
<dbReference type="CDD" id="cd04433">
    <property type="entry name" value="AFD_class_I"/>
    <property type="match status" value="1"/>
</dbReference>